<feature type="region of interest" description="Disordered" evidence="7">
    <location>
        <begin position="1"/>
        <end position="105"/>
    </location>
</feature>
<feature type="domain" description="FHA" evidence="8">
    <location>
        <begin position="183"/>
        <end position="247"/>
    </location>
</feature>
<dbReference type="Gene3D" id="2.60.200.20">
    <property type="match status" value="1"/>
</dbReference>
<dbReference type="Pfam" id="PF17123">
    <property type="entry name" value="zf-RING_11"/>
    <property type="match status" value="1"/>
</dbReference>
<accession>A0A6A6U402</accession>
<dbReference type="EMBL" id="MU004238">
    <property type="protein sequence ID" value="KAF2666995.1"/>
    <property type="molecule type" value="Genomic_DNA"/>
</dbReference>
<dbReference type="PANTHER" id="PTHR15067">
    <property type="entry name" value="E3 UBIQUITIN-PROTEIN LIGASE RNF8"/>
    <property type="match status" value="1"/>
</dbReference>
<reference evidence="10" key="1">
    <citation type="journal article" date="2020" name="Stud. Mycol.">
        <title>101 Dothideomycetes genomes: a test case for predicting lifestyles and emergence of pathogens.</title>
        <authorList>
            <person name="Haridas S."/>
            <person name="Albert R."/>
            <person name="Binder M."/>
            <person name="Bloem J."/>
            <person name="Labutti K."/>
            <person name="Salamov A."/>
            <person name="Andreopoulos B."/>
            <person name="Baker S."/>
            <person name="Barry K."/>
            <person name="Bills G."/>
            <person name="Bluhm B."/>
            <person name="Cannon C."/>
            <person name="Castanera R."/>
            <person name="Culley D."/>
            <person name="Daum C."/>
            <person name="Ezra D."/>
            <person name="Gonzalez J."/>
            <person name="Henrissat B."/>
            <person name="Kuo A."/>
            <person name="Liang C."/>
            <person name="Lipzen A."/>
            <person name="Lutzoni F."/>
            <person name="Magnuson J."/>
            <person name="Mondo S."/>
            <person name="Nolan M."/>
            <person name="Ohm R."/>
            <person name="Pangilinan J."/>
            <person name="Park H.-J."/>
            <person name="Ramirez L."/>
            <person name="Alfaro M."/>
            <person name="Sun H."/>
            <person name="Tritt A."/>
            <person name="Yoshinaga Y."/>
            <person name="Zwiers L.-H."/>
            <person name="Turgeon B."/>
            <person name="Goodwin S."/>
            <person name="Spatafora J."/>
            <person name="Crous P."/>
            <person name="Grigoriev I."/>
        </authorList>
    </citation>
    <scope>NUCLEOTIDE SEQUENCE</scope>
    <source>
        <strain evidence="10">CBS 115976</strain>
    </source>
</reference>
<feature type="compositionally biased region" description="Pro residues" evidence="7">
    <location>
        <begin position="476"/>
        <end position="485"/>
    </location>
</feature>
<dbReference type="AlphaFoldDB" id="A0A6A6U402"/>
<dbReference type="Pfam" id="PF00498">
    <property type="entry name" value="FHA"/>
    <property type="match status" value="1"/>
</dbReference>
<feature type="compositionally biased region" description="Basic and acidic residues" evidence="7">
    <location>
        <begin position="34"/>
        <end position="48"/>
    </location>
</feature>
<dbReference type="InterPro" id="IPR000253">
    <property type="entry name" value="FHA_dom"/>
</dbReference>
<feature type="region of interest" description="Disordered" evidence="7">
    <location>
        <begin position="472"/>
        <end position="568"/>
    </location>
</feature>
<dbReference type="SMART" id="SM00184">
    <property type="entry name" value="RING"/>
    <property type="match status" value="1"/>
</dbReference>
<keyword evidence="1" id="KW-0808">Transferase</keyword>
<dbReference type="InterPro" id="IPR008984">
    <property type="entry name" value="SMAD_FHA_dom_sf"/>
</dbReference>
<keyword evidence="2" id="KW-0479">Metal-binding</keyword>
<evidence type="ECO:0000259" key="8">
    <source>
        <dbReference type="PROSITE" id="PS50006"/>
    </source>
</evidence>
<evidence type="ECO:0000256" key="7">
    <source>
        <dbReference type="SAM" id="MobiDB-lite"/>
    </source>
</evidence>
<dbReference type="GO" id="GO:0008270">
    <property type="term" value="F:zinc ion binding"/>
    <property type="evidence" value="ECO:0007669"/>
    <property type="project" value="UniProtKB-KW"/>
</dbReference>
<gene>
    <name evidence="10" type="ORF">BT63DRAFT_427413</name>
</gene>
<dbReference type="GO" id="GO:0000151">
    <property type="term" value="C:ubiquitin ligase complex"/>
    <property type="evidence" value="ECO:0007669"/>
    <property type="project" value="TreeGrafter"/>
</dbReference>
<evidence type="ECO:0000256" key="3">
    <source>
        <dbReference type="ARBA" id="ARBA00022771"/>
    </source>
</evidence>
<evidence type="ECO:0000256" key="5">
    <source>
        <dbReference type="ARBA" id="ARBA00022833"/>
    </source>
</evidence>
<feature type="compositionally biased region" description="Low complexity" evidence="7">
    <location>
        <begin position="91"/>
        <end position="105"/>
    </location>
</feature>
<dbReference type="OrthoDB" id="687730at2759"/>
<keyword evidence="3 6" id="KW-0863">Zinc-finger</keyword>
<feature type="compositionally biased region" description="Pro residues" evidence="7">
    <location>
        <begin position="49"/>
        <end position="65"/>
    </location>
</feature>
<dbReference type="GO" id="GO:0032153">
    <property type="term" value="C:cell division site"/>
    <property type="evidence" value="ECO:0007669"/>
    <property type="project" value="TreeGrafter"/>
</dbReference>
<evidence type="ECO:0000256" key="4">
    <source>
        <dbReference type="ARBA" id="ARBA00022786"/>
    </source>
</evidence>
<evidence type="ECO:0000256" key="6">
    <source>
        <dbReference type="PROSITE-ProRule" id="PRU00175"/>
    </source>
</evidence>
<dbReference type="GO" id="GO:0016567">
    <property type="term" value="P:protein ubiquitination"/>
    <property type="evidence" value="ECO:0007669"/>
    <property type="project" value="TreeGrafter"/>
</dbReference>
<dbReference type="PROSITE" id="PS50089">
    <property type="entry name" value="ZF_RING_2"/>
    <property type="match status" value="1"/>
</dbReference>
<feature type="domain" description="RING-type" evidence="9">
    <location>
        <begin position="329"/>
        <end position="374"/>
    </location>
</feature>
<organism evidence="10 11">
    <name type="scientific">Microthyrium microscopicum</name>
    <dbReference type="NCBI Taxonomy" id="703497"/>
    <lineage>
        <taxon>Eukaryota</taxon>
        <taxon>Fungi</taxon>
        <taxon>Dikarya</taxon>
        <taxon>Ascomycota</taxon>
        <taxon>Pezizomycotina</taxon>
        <taxon>Dothideomycetes</taxon>
        <taxon>Dothideomycetes incertae sedis</taxon>
        <taxon>Microthyriales</taxon>
        <taxon>Microthyriaceae</taxon>
        <taxon>Microthyrium</taxon>
    </lineage>
</organism>
<evidence type="ECO:0000256" key="1">
    <source>
        <dbReference type="ARBA" id="ARBA00022679"/>
    </source>
</evidence>
<name>A0A6A6U402_9PEZI</name>
<evidence type="ECO:0000256" key="2">
    <source>
        <dbReference type="ARBA" id="ARBA00022723"/>
    </source>
</evidence>
<evidence type="ECO:0000313" key="10">
    <source>
        <dbReference type="EMBL" id="KAF2666995.1"/>
    </source>
</evidence>
<protein>
    <submittedName>
        <fullName evidence="10">SMAD/FHA domain-containing protein</fullName>
    </submittedName>
</protein>
<evidence type="ECO:0000313" key="11">
    <source>
        <dbReference type="Proteomes" id="UP000799302"/>
    </source>
</evidence>
<dbReference type="PROSITE" id="PS50006">
    <property type="entry name" value="FHA_DOMAIN"/>
    <property type="match status" value="1"/>
</dbReference>
<feature type="compositionally biased region" description="Low complexity" evidence="7">
    <location>
        <begin position="66"/>
        <end position="79"/>
    </location>
</feature>
<keyword evidence="4" id="KW-0833">Ubl conjugation pathway</keyword>
<dbReference type="SMART" id="SM00240">
    <property type="entry name" value="FHA"/>
    <property type="match status" value="1"/>
</dbReference>
<keyword evidence="5" id="KW-0862">Zinc</keyword>
<dbReference type="GO" id="GO:0006511">
    <property type="term" value="P:ubiquitin-dependent protein catabolic process"/>
    <property type="evidence" value="ECO:0007669"/>
    <property type="project" value="TreeGrafter"/>
</dbReference>
<proteinExistence type="predicted"/>
<dbReference type="FunFam" id="2.60.200.20:FF:000030">
    <property type="entry name" value="FHA domain-containing protein"/>
    <property type="match status" value="1"/>
</dbReference>
<dbReference type="SUPFAM" id="SSF49879">
    <property type="entry name" value="SMAD/FHA domain"/>
    <property type="match status" value="1"/>
</dbReference>
<dbReference type="Gene3D" id="3.30.40.10">
    <property type="entry name" value="Zinc/RING finger domain, C3HC4 (zinc finger)"/>
    <property type="match status" value="1"/>
</dbReference>
<dbReference type="InterPro" id="IPR013083">
    <property type="entry name" value="Znf_RING/FYVE/PHD"/>
</dbReference>
<sequence>MLTTSEQNPPTSPPQSPSRIGRGLSYLRNYTHHRQSDSRQIPNRDEHSPPLPPSPAVPASPPQPPLASTSAPASILTSANSSNTPSGWFPTLRGTVSGTNTTTTPPQVVETNLDLASPQNDLSEATASLPMTRNSSAPMDQAPKDSHNLPSIRFIPHHDPRATRPSLAFQAVSRTLPTQESVIKVGRYSERDAQPGDIPRNTPSSAPVGFKSKVVSRRHCEFWCENSQWFIKDVKSSSGTFLNHLRLSPPGVESRPWPINDGDVVQLGIDFRGGEEMIFRCVKIRIELNRGWQKALNNFNKTTHRKLRKLADPKPKRDSDTASLSSSECAICLMSVAPCQSLFVAPCSHVWHYKCIRPILNGSNYPQFLCPNCRAVADLEAEVEEQESDWEEDLKEAIEQSKQSPAIAPTTLDPKIMEEPQHEVDDEGDSLMADAINPAPGRPAPPPPAVEPVSAPIAATAGAESNLNGIPAVTTSPPPPPPPPNGSVMSAARPIPNRNPSPGTRRYDLLSNGNGVPTEGPMTPRNDAGPFVLDGGAGQAEAVPPLTRQRSESHLSLTHHASHDHEEV</sequence>
<dbReference type="GO" id="GO:0005829">
    <property type="term" value="C:cytosol"/>
    <property type="evidence" value="ECO:0007669"/>
    <property type="project" value="TreeGrafter"/>
</dbReference>
<dbReference type="Proteomes" id="UP000799302">
    <property type="component" value="Unassembled WGS sequence"/>
</dbReference>
<dbReference type="InterPro" id="IPR001841">
    <property type="entry name" value="Znf_RING"/>
</dbReference>
<dbReference type="SUPFAM" id="SSF57850">
    <property type="entry name" value="RING/U-box"/>
    <property type="match status" value="1"/>
</dbReference>
<dbReference type="GO" id="GO:0061630">
    <property type="term" value="F:ubiquitin protein ligase activity"/>
    <property type="evidence" value="ECO:0007669"/>
    <property type="project" value="TreeGrafter"/>
</dbReference>
<dbReference type="PANTHER" id="PTHR15067:SF7">
    <property type="entry name" value="E3 UBIQUITIN-PROTEIN LIGASE DMA1-RELATED"/>
    <property type="match status" value="1"/>
</dbReference>
<keyword evidence="11" id="KW-1185">Reference proteome</keyword>
<evidence type="ECO:0000259" key="9">
    <source>
        <dbReference type="PROSITE" id="PS50089"/>
    </source>
</evidence>